<geneLocation type="plasmid" evidence="5">
    <name>parsfin11</name>
</geneLocation>
<feature type="transmembrane region" description="Helical" evidence="1">
    <location>
        <begin position="335"/>
        <end position="358"/>
    </location>
</feature>
<dbReference type="InterPro" id="IPR002656">
    <property type="entry name" value="Acyl_transf_3_dom"/>
</dbReference>
<feature type="transmembrane region" description="Helical" evidence="1">
    <location>
        <begin position="57"/>
        <end position="81"/>
    </location>
</feature>
<keyword evidence="1" id="KW-1133">Transmembrane helix</keyword>
<dbReference type="Pfam" id="PF01757">
    <property type="entry name" value="Acyl_transf_3"/>
    <property type="match status" value="1"/>
</dbReference>
<evidence type="ECO:0000259" key="2">
    <source>
        <dbReference type="Pfam" id="PF01757"/>
    </source>
</evidence>
<reference evidence="4" key="2">
    <citation type="submission" date="2023-04" db="EMBL/GenBank/DDBJ databases">
        <title>Genome dynamics across the evolutionary transition to endosymbiosis.</title>
        <authorList>
            <person name="Siozios S."/>
            <person name="Nadal-Jimenez P."/>
            <person name="Azagi T."/>
            <person name="Sprong H."/>
            <person name="Frost C.L."/>
            <person name="Parratt S.R."/>
            <person name="Taylor G."/>
            <person name="Brettell L."/>
            <person name="Lew K.C."/>
            <person name="Croft L."/>
            <person name="King K.C."/>
            <person name="Brockhurst M.A."/>
            <person name="Hypsa V."/>
            <person name="Novakova E."/>
            <person name="Darby A.C."/>
            <person name="Hurst G.D.D."/>
        </authorList>
    </citation>
    <scope>NUCLEOTIDE SEQUENCE</scope>
    <source>
        <strain evidence="4">ANv_CAN</strain>
        <plasmid evidence="4">paNv_CAN4</plasmid>
    </source>
</reference>
<reference evidence="3 5" key="1">
    <citation type="submission" date="2019-03" db="EMBL/GenBank/DDBJ databases">
        <title>Long-read sequencing reveals hyperdense prophage content in a complex bacterial symbiont genome.</title>
        <authorList>
            <person name="Frost C.L."/>
            <person name="Siozios S."/>
            <person name="Nadal-Jimenez P."/>
            <person name="Brockhurst M.A."/>
            <person name="King K.C."/>
            <person name="Darby A.C."/>
            <person name="Hurst G.D.D."/>
        </authorList>
    </citation>
    <scope>NUCLEOTIDE SEQUENCE [LARGE SCALE GENOMIC DNA]</scope>
    <source>
        <strain evidence="3 5">FIN</strain>
        <plasmid evidence="5">parsfin11</plasmid>
        <plasmid evidence="3">pArsFIN11</plasmid>
    </source>
</reference>
<evidence type="ECO:0000313" key="3">
    <source>
        <dbReference type="EMBL" id="QBY46851.1"/>
    </source>
</evidence>
<geneLocation type="plasmid" evidence="4 6">
    <name>paNv_CAN4</name>
</geneLocation>
<geneLocation type="plasmid" evidence="3">
    <name>pArsFIN11</name>
</geneLocation>
<feature type="domain" description="Acyltransferase 3" evidence="2">
    <location>
        <begin position="10"/>
        <end position="352"/>
    </location>
</feature>
<name>A0A4P7L2P2_9GAMM</name>
<dbReference type="GeneID" id="39751720"/>
<organism evidence="3 5">
    <name type="scientific">Arsenophonus nasoniae</name>
    <name type="common">son-killer infecting Nasonia vitripennis</name>
    <dbReference type="NCBI Taxonomy" id="638"/>
    <lineage>
        <taxon>Bacteria</taxon>
        <taxon>Pseudomonadati</taxon>
        <taxon>Pseudomonadota</taxon>
        <taxon>Gammaproteobacteria</taxon>
        <taxon>Enterobacterales</taxon>
        <taxon>Morganellaceae</taxon>
        <taxon>Arsenophonus</taxon>
    </lineage>
</organism>
<keyword evidence="1" id="KW-0812">Transmembrane</keyword>
<keyword evidence="3" id="KW-0808">Transferase</keyword>
<dbReference type="EMBL" id="CP038623">
    <property type="protein sequence ID" value="QBY46851.1"/>
    <property type="molecule type" value="Genomic_DNA"/>
</dbReference>
<feature type="transmembrane region" description="Helical" evidence="1">
    <location>
        <begin position="101"/>
        <end position="120"/>
    </location>
</feature>
<feature type="transmembrane region" description="Helical" evidence="1">
    <location>
        <begin position="229"/>
        <end position="247"/>
    </location>
</feature>
<accession>A0A4P7L2P2</accession>
<keyword evidence="3" id="KW-0614">Plasmid</keyword>
<feature type="transmembrane region" description="Helical" evidence="1">
    <location>
        <begin position="268"/>
        <end position="285"/>
    </location>
</feature>
<feature type="transmembrane region" description="Helical" evidence="1">
    <location>
        <begin position="164"/>
        <end position="184"/>
    </location>
</feature>
<protein>
    <submittedName>
        <fullName evidence="3 4">Acyltransferase</fullName>
        <ecNumber evidence="4">2.3.-.-</ecNumber>
    </submittedName>
</protein>
<evidence type="ECO:0000256" key="1">
    <source>
        <dbReference type="SAM" id="Phobius"/>
    </source>
</evidence>
<dbReference type="EC" id="2.3.-.-" evidence="4"/>
<gene>
    <name evidence="3" type="ORF">ArsFIN_54620</name>
    <name evidence="4" type="ORF">QE258_24515</name>
</gene>
<dbReference type="Proteomes" id="UP000295134">
    <property type="component" value="Plasmid pArsFIN11"/>
</dbReference>
<dbReference type="InterPro" id="IPR050879">
    <property type="entry name" value="Acyltransferase_3"/>
</dbReference>
<dbReference type="RefSeq" id="WP_135679135.1">
    <property type="nucleotide sequence ID" value="NZ_CP038623.1"/>
</dbReference>
<evidence type="ECO:0000313" key="4">
    <source>
        <dbReference type="EMBL" id="WGM08470.1"/>
    </source>
</evidence>
<dbReference type="KEGG" id="ans:ArsFIN_54620"/>
<feature type="transmembrane region" description="Helical" evidence="1">
    <location>
        <begin position="12"/>
        <end position="37"/>
    </location>
</feature>
<dbReference type="PANTHER" id="PTHR23028">
    <property type="entry name" value="ACETYLTRANSFERASE"/>
    <property type="match status" value="1"/>
</dbReference>
<dbReference type="Proteomes" id="UP001177592">
    <property type="component" value="Plasmid paNv_CAN4"/>
</dbReference>
<dbReference type="EMBL" id="CP123527">
    <property type="protein sequence ID" value="WGM08470.1"/>
    <property type="molecule type" value="Genomic_DNA"/>
</dbReference>
<evidence type="ECO:0000313" key="6">
    <source>
        <dbReference type="Proteomes" id="UP001177592"/>
    </source>
</evidence>
<proteinExistence type="predicted"/>
<keyword evidence="6" id="KW-1185">Reference proteome</keyword>
<evidence type="ECO:0000313" key="5">
    <source>
        <dbReference type="Proteomes" id="UP000295134"/>
    </source>
</evidence>
<feature type="transmembrane region" description="Helical" evidence="1">
    <location>
        <begin position="305"/>
        <end position="328"/>
    </location>
</feature>
<sequence>MEIKKINAAESLRGLACLMVFFSHAALIFFPQLFNIIDNGIQKFKFAEYIFNSPFSFLYSGMGAVYIFFVLSGYVLTFSSFQTKDPLLRLKQSLIKRVPRLMIPTICSCLLMWIVVYVNVDLTNVSSWFSEFPIFNSEKKSIINAIYSGSIEAFVFGHSTYNEVLWTMRVELVGSILIFLICFFKNKLWKIFCSLLFIFLSFYLEPNASVVGIVGFLVGHLIYFCNLRLPNSVAFFLMIIGLWFLGSKPSSLSYAFILDYFGDLKSKISGILIFIGAIFVVFSSLKSKLINSILDVSWLTYLGKLSFSMYLTHISIIYVIGIPALNFFLRSRFDFIFSVFFSLIISLLSTIILSKLFFDYIDKYSISLSKKIQFMLIRK</sequence>
<dbReference type="PANTHER" id="PTHR23028:SF134">
    <property type="entry name" value="PUTATIVE (AFU_ORTHOLOGUE AFUA_4G08520)-RELATED"/>
    <property type="match status" value="1"/>
</dbReference>
<dbReference type="AlphaFoldDB" id="A0A4P7L2P2"/>
<keyword evidence="1" id="KW-0472">Membrane</keyword>
<dbReference type="GO" id="GO:0016747">
    <property type="term" value="F:acyltransferase activity, transferring groups other than amino-acyl groups"/>
    <property type="evidence" value="ECO:0007669"/>
    <property type="project" value="InterPro"/>
</dbReference>
<keyword evidence="3" id="KW-0012">Acyltransferase</keyword>
<feature type="transmembrane region" description="Helical" evidence="1">
    <location>
        <begin position="196"/>
        <end position="223"/>
    </location>
</feature>